<sequence>MGVPKFFRWISERYPAISQLIAENRIPEFDCLYVREPPETQGHPPPPPGPQLTSRSWI</sequence>
<dbReference type="Gene3D" id="3.40.50.12390">
    <property type="match status" value="1"/>
</dbReference>
<dbReference type="EMBL" id="MU853402">
    <property type="protein sequence ID" value="KAK4137654.1"/>
    <property type="molecule type" value="Genomic_DNA"/>
</dbReference>
<dbReference type="Pfam" id="PF03159">
    <property type="entry name" value="XRN_N"/>
    <property type="match status" value="1"/>
</dbReference>
<dbReference type="Proteomes" id="UP001304895">
    <property type="component" value="Unassembled WGS sequence"/>
</dbReference>
<evidence type="ECO:0000313" key="4">
    <source>
        <dbReference type="Proteomes" id="UP001304895"/>
    </source>
</evidence>
<dbReference type="GO" id="GO:0003676">
    <property type="term" value="F:nucleic acid binding"/>
    <property type="evidence" value="ECO:0007669"/>
    <property type="project" value="InterPro"/>
</dbReference>
<keyword evidence="4" id="KW-1185">Reference proteome</keyword>
<evidence type="ECO:0000259" key="2">
    <source>
        <dbReference type="Pfam" id="PF03159"/>
    </source>
</evidence>
<dbReference type="GO" id="GO:0004527">
    <property type="term" value="F:exonuclease activity"/>
    <property type="evidence" value="ECO:0007669"/>
    <property type="project" value="InterPro"/>
</dbReference>
<dbReference type="InterPro" id="IPR004859">
    <property type="entry name" value="Xrn1_N"/>
</dbReference>
<evidence type="ECO:0000313" key="3">
    <source>
        <dbReference type="EMBL" id="KAK4137654.1"/>
    </source>
</evidence>
<feature type="domain" description="Xrn1 N-terminal" evidence="2">
    <location>
        <begin position="1"/>
        <end position="34"/>
    </location>
</feature>
<reference evidence="3" key="1">
    <citation type="journal article" date="2023" name="Mol. Phylogenet. Evol.">
        <title>Genome-scale phylogeny and comparative genomics of the fungal order Sordariales.</title>
        <authorList>
            <person name="Hensen N."/>
            <person name="Bonometti L."/>
            <person name="Westerberg I."/>
            <person name="Brannstrom I.O."/>
            <person name="Guillou S."/>
            <person name="Cros-Aarteil S."/>
            <person name="Calhoun S."/>
            <person name="Haridas S."/>
            <person name="Kuo A."/>
            <person name="Mondo S."/>
            <person name="Pangilinan J."/>
            <person name="Riley R."/>
            <person name="LaButti K."/>
            <person name="Andreopoulos B."/>
            <person name="Lipzen A."/>
            <person name="Chen C."/>
            <person name="Yan M."/>
            <person name="Daum C."/>
            <person name="Ng V."/>
            <person name="Clum A."/>
            <person name="Steindorff A."/>
            <person name="Ohm R.A."/>
            <person name="Martin F."/>
            <person name="Silar P."/>
            <person name="Natvig D.O."/>
            <person name="Lalanne C."/>
            <person name="Gautier V."/>
            <person name="Ament-Velasquez S.L."/>
            <person name="Kruys A."/>
            <person name="Hutchinson M.I."/>
            <person name="Powell A.J."/>
            <person name="Barry K."/>
            <person name="Miller A.N."/>
            <person name="Grigoriev I.V."/>
            <person name="Debuchy R."/>
            <person name="Gladieux P."/>
            <person name="Hiltunen Thoren M."/>
            <person name="Johannesson H."/>
        </authorList>
    </citation>
    <scope>NUCLEOTIDE SEQUENCE</scope>
    <source>
        <strain evidence="3">CBS 123565</strain>
    </source>
</reference>
<evidence type="ECO:0000256" key="1">
    <source>
        <dbReference type="SAM" id="MobiDB-lite"/>
    </source>
</evidence>
<reference evidence="3" key="2">
    <citation type="submission" date="2023-05" db="EMBL/GenBank/DDBJ databases">
        <authorList>
            <consortium name="Lawrence Berkeley National Laboratory"/>
            <person name="Steindorff A."/>
            <person name="Hensen N."/>
            <person name="Bonometti L."/>
            <person name="Westerberg I."/>
            <person name="Brannstrom I.O."/>
            <person name="Guillou S."/>
            <person name="Cros-Aarteil S."/>
            <person name="Calhoun S."/>
            <person name="Haridas S."/>
            <person name="Kuo A."/>
            <person name="Mondo S."/>
            <person name="Pangilinan J."/>
            <person name="Riley R."/>
            <person name="Labutti K."/>
            <person name="Andreopoulos B."/>
            <person name="Lipzen A."/>
            <person name="Chen C."/>
            <person name="Yanf M."/>
            <person name="Daum C."/>
            <person name="Ng V."/>
            <person name="Clum A."/>
            <person name="Ohm R."/>
            <person name="Martin F."/>
            <person name="Silar P."/>
            <person name="Natvig D."/>
            <person name="Lalanne C."/>
            <person name="Gautier V."/>
            <person name="Ament-Velasquez S.L."/>
            <person name="Kruys A."/>
            <person name="Hutchinson M.I."/>
            <person name="Powell A.J."/>
            <person name="Barry K."/>
            <person name="Miller A.N."/>
            <person name="Grigoriev I.V."/>
            <person name="Debuchy R."/>
            <person name="Gladieux P."/>
            <person name="Thoren M.H."/>
            <person name="Johannesson H."/>
        </authorList>
    </citation>
    <scope>NUCLEOTIDE SEQUENCE</scope>
    <source>
        <strain evidence="3">CBS 123565</strain>
    </source>
</reference>
<comment type="caution">
    <text evidence="3">The sequence shown here is derived from an EMBL/GenBank/DDBJ whole genome shotgun (WGS) entry which is preliminary data.</text>
</comment>
<proteinExistence type="predicted"/>
<feature type="region of interest" description="Disordered" evidence="1">
    <location>
        <begin position="35"/>
        <end position="58"/>
    </location>
</feature>
<name>A0AAN6URJ3_9PEZI</name>
<dbReference type="AlphaFoldDB" id="A0AAN6URJ3"/>
<accession>A0AAN6URJ3</accession>
<organism evidence="3 4">
    <name type="scientific">Trichocladium antarcticum</name>
    <dbReference type="NCBI Taxonomy" id="1450529"/>
    <lineage>
        <taxon>Eukaryota</taxon>
        <taxon>Fungi</taxon>
        <taxon>Dikarya</taxon>
        <taxon>Ascomycota</taxon>
        <taxon>Pezizomycotina</taxon>
        <taxon>Sordariomycetes</taxon>
        <taxon>Sordariomycetidae</taxon>
        <taxon>Sordariales</taxon>
        <taxon>Chaetomiaceae</taxon>
        <taxon>Trichocladium</taxon>
    </lineage>
</organism>
<gene>
    <name evidence="3" type="ORF">BT67DRAFT_438900</name>
</gene>
<protein>
    <recommendedName>
        <fullName evidence="2">Xrn1 N-terminal domain-containing protein</fullName>
    </recommendedName>
</protein>